<proteinExistence type="predicted"/>
<accession>Q7UKN1</accession>
<sequence>MLGRFFFASPESRRREASEETSYKPSARMSTDGQTGGLSLARTWVVHRTGNVGSEGFKGNHLTIRDSLRVRTSR</sequence>
<dbReference type="STRING" id="243090.RB10046"/>
<reference evidence="2 3" key="1">
    <citation type="journal article" date="2003" name="Proc. Natl. Acad. Sci. U.S.A.">
        <title>Complete genome sequence of the marine planctomycete Pirellula sp. strain 1.</title>
        <authorList>
            <person name="Gloeckner F.O."/>
            <person name="Kube M."/>
            <person name="Bauer M."/>
            <person name="Teeling H."/>
            <person name="Lombardot T."/>
            <person name="Ludwig W."/>
            <person name="Gade D."/>
            <person name="Beck A."/>
            <person name="Borzym K."/>
            <person name="Heitmann K."/>
            <person name="Rabus R."/>
            <person name="Schlesner H."/>
            <person name="Amann R."/>
            <person name="Reinhardt R."/>
        </authorList>
    </citation>
    <scope>NUCLEOTIDE SEQUENCE [LARGE SCALE GENOMIC DNA]</scope>
    <source>
        <strain evidence="3">DSM 10527 / NCIMB 13988 / SH1</strain>
    </source>
</reference>
<name>Q7UKN1_RHOBA</name>
<dbReference type="InParanoid" id="Q7UKN1"/>
<feature type="compositionally biased region" description="Basic and acidic residues" evidence="1">
    <location>
        <begin position="11"/>
        <end position="22"/>
    </location>
</feature>
<dbReference type="HOGENOM" id="CLU_2685383_0_0_0"/>
<gene>
    <name evidence="2" type="ordered locus">RB10046</name>
</gene>
<dbReference type="KEGG" id="rba:RB10046"/>
<dbReference type="EnsemblBacteria" id="CAD76601">
    <property type="protein sequence ID" value="CAD76601"/>
    <property type="gene ID" value="RB10046"/>
</dbReference>
<dbReference type="Proteomes" id="UP000001025">
    <property type="component" value="Chromosome"/>
</dbReference>
<feature type="region of interest" description="Disordered" evidence="1">
    <location>
        <begin position="1"/>
        <end position="35"/>
    </location>
</feature>
<protein>
    <submittedName>
        <fullName evidence="2">Uncharacterized protein</fullName>
    </submittedName>
</protein>
<keyword evidence="3" id="KW-1185">Reference proteome</keyword>
<evidence type="ECO:0000313" key="3">
    <source>
        <dbReference type="Proteomes" id="UP000001025"/>
    </source>
</evidence>
<dbReference type="EMBL" id="BX294150">
    <property type="protein sequence ID" value="CAD76601.1"/>
    <property type="molecule type" value="Genomic_DNA"/>
</dbReference>
<dbReference type="AlphaFoldDB" id="Q7UKN1"/>
<organism evidence="2 3">
    <name type="scientific">Rhodopirellula baltica (strain DSM 10527 / NCIMB 13988 / SH1)</name>
    <dbReference type="NCBI Taxonomy" id="243090"/>
    <lineage>
        <taxon>Bacteria</taxon>
        <taxon>Pseudomonadati</taxon>
        <taxon>Planctomycetota</taxon>
        <taxon>Planctomycetia</taxon>
        <taxon>Pirellulales</taxon>
        <taxon>Pirellulaceae</taxon>
        <taxon>Rhodopirellula</taxon>
    </lineage>
</organism>
<evidence type="ECO:0000256" key="1">
    <source>
        <dbReference type="SAM" id="MobiDB-lite"/>
    </source>
</evidence>
<evidence type="ECO:0000313" key="2">
    <source>
        <dbReference type="EMBL" id="CAD76601.1"/>
    </source>
</evidence>